<dbReference type="GO" id="GO:0009408">
    <property type="term" value="P:response to heat"/>
    <property type="evidence" value="ECO:0007669"/>
    <property type="project" value="EnsemblFungi"/>
</dbReference>
<dbReference type="HOGENOM" id="CLU_041045_0_1_1"/>
<evidence type="ECO:0000313" key="8">
    <source>
        <dbReference type="EMBL" id="CCH62003.1"/>
    </source>
</evidence>
<dbReference type="GO" id="GO:0000340">
    <property type="term" value="F:RNA 7-methylguanosine cap binding"/>
    <property type="evidence" value="ECO:0007669"/>
    <property type="project" value="EnsemblFungi"/>
</dbReference>
<evidence type="ECO:0000256" key="5">
    <source>
        <dbReference type="ARBA" id="ARBA00022553"/>
    </source>
</evidence>
<dbReference type="InterPro" id="IPR011145">
    <property type="entry name" value="Scavenger_mRNA_decap_enz_N"/>
</dbReference>
<dbReference type="FunCoup" id="I2H6K1">
    <property type="interactions" value="826"/>
</dbReference>
<dbReference type="GO" id="GO:0006970">
    <property type="term" value="P:response to osmotic stress"/>
    <property type="evidence" value="ECO:0007669"/>
    <property type="project" value="EnsemblFungi"/>
</dbReference>
<gene>
    <name evidence="8" type="primary">TBLA0G00540</name>
    <name evidence="8" type="ORF">TBLA_0G00540</name>
</gene>
<accession>I2H6K1</accession>
<name>I2H6K1_HENB6</name>
<comment type="subunit">
    <text evidence="6">Homodimer. Forms heterodimer with DCS2; the interaction inhibits the DCS1 scavenger decapping activity during post-diauxic growth.</text>
</comment>
<dbReference type="Gene3D" id="3.30.200.40">
    <property type="entry name" value="Scavenger mRNA decapping enzyme, N-terminal domain"/>
    <property type="match status" value="1"/>
</dbReference>
<evidence type="ECO:0000256" key="7">
    <source>
        <dbReference type="PIRSR" id="PIRSR028973-1"/>
    </source>
</evidence>
<comment type="subcellular location">
    <subcellularLocation>
        <location evidence="1">Cytoplasm</location>
        <location evidence="1">P-body</location>
    </subcellularLocation>
    <subcellularLocation>
        <location evidence="2">Cytoplasm</location>
        <location evidence="2">Perinuclear region</location>
    </subcellularLocation>
</comment>
<dbReference type="InterPro" id="IPR019808">
    <property type="entry name" value="Histidine_triad_CS"/>
</dbReference>
<dbReference type="KEGG" id="tbl:TBLA_0G00540"/>
<dbReference type="PANTHER" id="PTHR12978:SF0">
    <property type="entry name" value="M7GPPPX DIPHOSPHATASE"/>
    <property type="match status" value="1"/>
</dbReference>
<dbReference type="Proteomes" id="UP000002866">
    <property type="component" value="Chromosome 7"/>
</dbReference>
<dbReference type="FunFam" id="3.30.428.10:FF:000015">
    <property type="entry name" value="m7GpppX diphosphatase"/>
    <property type="match status" value="1"/>
</dbReference>
<dbReference type="OrthoDB" id="10264956at2759"/>
<dbReference type="RefSeq" id="XP_004181522.1">
    <property type="nucleotide sequence ID" value="XM_004181474.1"/>
</dbReference>
<dbReference type="STRING" id="1071380.I2H6K1"/>
<evidence type="ECO:0000256" key="6">
    <source>
        <dbReference type="ARBA" id="ARBA00061747"/>
    </source>
</evidence>
<dbReference type="GO" id="GO:0007584">
    <property type="term" value="P:response to nutrient"/>
    <property type="evidence" value="ECO:0007669"/>
    <property type="project" value="EnsemblFungi"/>
</dbReference>
<dbReference type="PANTHER" id="PTHR12978">
    <property type="entry name" value="HISTIDINE TRIAD HIT PROTEIN MEMBER"/>
    <property type="match status" value="1"/>
</dbReference>
<dbReference type="Gene3D" id="3.30.428.10">
    <property type="entry name" value="HIT-like"/>
    <property type="match status" value="1"/>
</dbReference>
<dbReference type="GO" id="GO:0042803">
    <property type="term" value="F:protein homodimerization activity"/>
    <property type="evidence" value="ECO:0007669"/>
    <property type="project" value="EnsemblFungi"/>
</dbReference>
<dbReference type="GO" id="GO:0048471">
    <property type="term" value="C:perinuclear region of cytoplasm"/>
    <property type="evidence" value="ECO:0007669"/>
    <property type="project" value="UniProtKB-SubCell"/>
</dbReference>
<dbReference type="GO" id="GO:0006979">
    <property type="term" value="P:response to oxidative stress"/>
    <property type="evidence" value="ECO:0007669"/>
    <property type="project" value="EnsemblFungi"/>
</dbReference>
<keyword evidence="9" id="KW-1185">Reference proteome</keyword>
<dbReference type="SUPFAM" id="SSF54197">
    <property type="entry name" value="HIT-like"/>
    <property type="match status" value="1"/>
</dbReference>
<dbReference type="GO" id="GO:0031086">
    <property type="term" value="P:nuclear-transcribed mRNA catabolic process, deadenylation-independent decay"/>
    <property type="evidence" value="ECO:0007669"/>
    <property type="project" value="EnsemblFungi"/>
</dbReference>
<evidence type="ECO:0000256" key="1">
    <source>
        <dbReference type="ARBA" id="ARBA00004201"/>
    </source>
</evidence>
<dbReference type="OMA" id="PNTKWDG"/>
<dbReference type="SUPFAM" id="SSF102860">
    <property type="entry name" value="mRNA decapping enzyme DcpS N-terminal domain"/>
    <property type="match status" value="1"/>
</dbReference>
<dbReference type="Pfam" id="PF11969">
    <property type="entry name" value="DcpS_C"/>
    <property type="match status" value="1"/>
</dbReference>
<dbReference type="InterPro" id="IPR008594">
    <property type="entry name" value="DcpS/DCS2"/>
</dbReference>
<sequence length="360" mass="41795">MPLTQHQPLKDLISRFKFQKVLDSSPQTKVLSLLGTIDGKDAIITAEKTHFTFDENIKKPNPVDGRSTPIFYQCENEYSIVNGIQELKEIASNDIYHWGLAIIKQDMEENPTARLNLIWPATPVHIKKYSQQNFHLVRETPEMYKQFVIPYIEKQYEQGRLDWVDDVLYGDVESERIVYKDFSEDKKKDGFIILPNTKWDGVNLDSLYLVAMVYRDDIRSVRDLKPSDRPWLIQLNNKIRSIIPACYNFMIHADELRIFIHYQPSYYYFHIHIVNIRHSGLEDNIAAGKAILLDDIIDNLDFLGPNGYLDKTLTYVIGEDNELWKGGLREAAMEQMERDGIPKLPNIVSGFDPKSKTLNP</sequence>
<dbReference type="GO" id="GO:0009267">
    <property type="term" value="P:cellular response to starvation"/>
    <property type="evidence" value="ECO:0007669"/>
    <property type="project" value="EnsemblFungi"/>
</dbReference>
<dbReference type="GO" id="GO:0046982">
    <property type="term" value="F:protein heterodimerization activity"/>
    <property type="evidence" value="ECO:0007669"/>
    <property type="project" value="EnsemblFungi"/>
</dbReference>
<evidence type="ECO:0000256" key="2">
    <source>
        <dbReference type="ARBA" id="ARBA00004556"/>
    </source>
</evidence>
<evidence type="ECO:0000313" key="9">
    <source>
        <dbReference type="Proteomes" id="UP000002866"/>
    </source>
</evidence>
<comment type="similarity">
    <text evidence="3">Belongs to the HIT family.</text>
</comment>
<dbReference type="InterPro" id="IPR036265">
    <property type="entry name" value="HIT-like_sf"/>
</dbReference>
<proteinExistence type="inferred from homology"/>
<dbReference type="eggNOG" id="KOG3969">
    <property type="taxonomic scope" value="Eukaryota"/>
</dbReference>
<keyword evidence="4" id="KW-0963">Cytoplasm</keyword>
<dbReference type="EMBL" id="HE806322">
    <property type="protein sequence ID" value="CCH62003.1"/>
    <property type="molecule type" value="Genomic_DNA"/>
</dbReference>
<evidence type="ECO:0008006" key="10">
    <source>
        <dbReference type="Google" id="ProtNLM"/>
    </source>
</evidence>
<dbReference type="GO" id="GO:0005634">
    <property type="term" value="C:nucleus"/>
    <property type="evidence" value="ECO:0007669"/>
    <property type="project" value="TreeGrafter"/>
</dbReference>
<evidence type="ECO:0000256" key="3">
    <source>
        <dbReference type="ARBA" id="ARBA00010208"/>
    </source>
</evidence>
<dbReference type="GO" id="GO:0016818">
    <property type="term" value="F:hydrolase activity, acting on acid anhydrides, in phosphorus-containing anhydrides"/>
    <property type="evidence" value="ECO:0007669"/>
    <property type="project" value="EnsemblFungi"/>
</dbReference>
<evidence type="ECO:0000256" key="4">
    <source>
        <dbReference type="ARBA" id="ARBA00022490"/>
    </source>
</evidence>
<dbReference type="InParanoid" id="I2H6K1"/>
<dbReference type="GO" id="GO:0106095">
    <property type="term" value="C:m7G(5')pppN diphosphatase complex"/>
    <property type="evidence" value="ECO:0007669"/>
    <property type="project" value="EnsemblFungi"/>
</dbReference>
<dbReference type="GO" id="GO:0044692">
    <property type="term" value="F:exoribonuclease activator activity"/>
    <property type="evidence" value="ECO:0007669"/>
    <property type="project" value="EnsemblFungi"/>
</dbReference>
<dbReference type="PIRSF" id="PIRSF028973">
    <property type="entry name" value="Scavenger_mRNA_decap_enz"/>
    <property type="match status" value="1"/>
</dbReference>
<dbReference type="Pfam" id="PF05652">
    <property type="entry name" value="DcpS"/>
    <property type="match status" value="1"/>
</dbReference>
<organism evidence="8 9">
    <name type="scientific">Henningerozyma blattae (strain ATCC 34711 / CBS 6284 / DSM 70876 / NBRC 10599 / NRRL Y-10934 / UCD 77-7)</name>
    <name type="common">Yeast</name>
    <name type="synonym">Tetrapisispora blattae</name>
    <dbReference type="NCBI Taxonomy" id="1071380"/>
    <lineage>
        <taxon>Eukaryota</taxon>
        <taxon>Fungi</taxon>
        <taxon>Dikarya</taxon>
        <taxon>Ascomycota</taxon>
        <taxon>Saccharomycotina</taxon>
        <taxon>Saccharomycetes</taxon>
        <taxon>Saccharomycetales</taxon>
        <taxon>Saccharomycetaceae</taxon>
        <taxon>Henningerozyma</taxon>
    </lineage>
</organism>
<dbReference type="AlphaFoldDB" id="I2H6K1"/>
<dbReference type="GeneID" id="14497135"/>
<dbReference type="GO" id="GO:0000932">
    <property type="term" value="C:P-body"/>
    <property type="evidence" value="ECO:0007669"/>
    <property type="project" value="UniProtKB-SubCell"/>
</dbReference>
<protein>
    <recommendedName>
        <fullName evidence="10">HIT domain-containing protein</fullName>
    </recommendedName>
</protein>
<dbReference type="PROSITE" id="PS00892">
    <property type="entry name" value="HIT_1"/>
    <property type="match status" value="1"/>
</dbReference>
<dbReference type="FunFam" id="3.30.200.40:FF:000002">
    <property type="entry name" value="m7GpppX diphosphatase"/>
    <property type="match status" value="1"/>
</dbReference>
<reference evidence="8 9" key="1">
    <citation type="journal article" date="2011" name="Proc. Natl. Acad. Sci. U.S.A.">
        <title>Evolutionary erosion of yeast sex chromosomes by mating-type switching accidents.</title>
        <authorList>
            <person name="Gordon J.L."/>
            <person name="Armisen D."/>
            <person name="Proux-Wera E."/>
            <person name="Oheigeartaigh S.S."/>
            <person name="Byrne K.P."/>
            <person name="Wolfe K.H."/>
        </authorList>
    </citation>
    <scope>NUCLEOTIDE SEQUENCE [LARGE SCALE GENOMIC DNA]</scope>
    <source>
        <strain evidence="9">ATCC 34711 / CBS 6284 / DSM 70876 / NBRC 10599 / NRRL Y-10934 / UCD 77-7</strain>
    </source>
</reference>
<dbReference type="GO" id="GO:0000290">
    <property type="term" value="P:deadenylation-dependent decapping of nuclear-transcribed mRNA"/>
    <property type="evidence" value="ECO:0007669"/>
    <property type="project" value="EnsemblFungi"/>
</dbReference>
<keyword evidence="5" id="KW-0597">Phosphoprotein</keyword>
<feature type="active site" description="Nucleophile" evidence="7">
    <location>
        <position position="270"/>
    </location>
</feature>